<protein>
    <submittedName>
        <fullName evidence="1">Uncharacterized protein</fullName>
    </submittedName>
</protein>
<name>A0A8S9MZK3_BRACR</name>
<organism evidence="1 2">
    <name type="scientific">Brassica cretica</name>
    <name type="common">Mustard</name>
    <dbReference type="NCBI Taxonomy" id="69181"/>
    <lineage>
        <taxon>Eukaryota</taxon>
        <taxon>Viridiplantae</taxon>
        <taxon>Streptophyta</taxon>
        <taxon>Embryophyta</taxon>
        <taxon>Tracheophyta</taxon>
        <taxon>Spermatophyta</taxon>
        <taxon>Magnoliopsida</taxon>
        <taxon>eudicotyledons</taxon>
        <taxon>Gunneridae</taxon>
        <taxon>Pentapetalae</taxon>
        <taxon>rosids</taxon>
        <taxon>malvids</taxon>
        <taxon>Brassicales</taxon>
        <taxon>Brassicaceae</taxon>
        <taxon>Brassiceae</taxon>
        <taxon>Brassica</taxon>
    </lineage>
</organism>
<dbReference type="Proteomes" id="UP000712600">
    <property type="component" value="Unassembled WGS sequence"/>
</dbReference>
<comment type="caution">
    <text evidence="1">The sequence shown here is derived from an EMBL/GenBank/DDBJ whole genome shotgun (WGS) entry which is preliminary data.</text>
</comment>
<dbReference type="EMBL" id="QGKX02002183">
    <property type="protein sequence ID" value="KAF3486872.1"/>
    <property type="molecule type" value="Genomic_DNA"/>
</dbReference>
<sequence>MEYLHFRDDGLRAGREKLKPTLEEYIRSPRREAQGENFFRANSALRNFEALFSTCSVSMTGTRLPDKHVQAVRPLGSLLNYIRLDPRNGYVRSLS</sequence>
<evidence type="ECO:0000313" key="2">
    <source>
        <dbReference type="Proteomes" id="UP000712600"/>
    </source>
</evidence>
<accession>A0A8S9MZK3</accession>
<gene>
    <name evidence="1" type="ORF">F2Q69_00054557</name>
</gene>
<reference evidence="1" key="1">
    <citation type="submission" date="2019-12" db="EMBL/GenBank/DDBJ databases">
        <title>Genome sequencing and annotation of Brassica cretica.</title>
        <authorList>
            <person name="Studholme D.J."/>
            <person name="Sarris P."/>
        </authorList>
    </citation>
    <scope>NUCLEOTIDE SEQUENCE</scope>
    <source>
        <strain evidence="1">PFS-109/04</strain>
        <tissue evidence="1">Leaf</tissue>
    </source>
</reference>
<proteinExistence type="predicted"/>
<dbReference type="AlphaFoldDB" id="A0A8S9MZK3"/>
<evidence type="ECO:0000313" key="1">
    <source>
        <dbReference type="EMBL" id="KAF3486872.1"/>
    </source>
</evidence>